<dbReference type="AlphaFoldDB" id="A0A165E7U3"/>
<keyword evidence="4" id="KW-1185">Reference proteome</keyword>
<accession>A0A165E7U3</accession>
<evidence type="ECO:0000313" key="3">
    <source>
        <dbReference type="EMBL" id="KZT54284.1"/>
    </source>
</evidence>
<sequence>MSAAVRTNVTREDLVAKHLVLKSLRQTVAPLPLPGSATPNNKVEEQLDASRRAIHAVEQKLARYQTEVEVGWRHLGLTIALGHLPGLAEVRDVEGVRMWIDSLKSEMGRYLEDRMRDEVRRAEGRVVQAAQAPRPRDEDVDRRMNELAKTLDDLRLEQIKQRRLDSSGLLARLDALEREMGERRKVDADAQAEIETLHQRMFELQEVFSYTRTDLDTVVERVDQMEPRVAGVEEVENELRALIDSAIASVPDKPTLVNSILDRLTPQIVGVLQKNNAHVAEELKSLQARMDERLALLGLPPGSRLLSDLDNPAPSHDRSQSEGAMQLG</sequence>
<dbReference type="EMBL" id="KV424017">
    <property type="protein sequence ID" value="KZT54284.1"/>
    <property type="molecule type" value="Genomic_DNA"/>
</dbReference>
<name>A0A165E7U3_9BASI</name>
<evidence type="ECO:0000256" key="2">
    <source>
        <dbReference type="SAM" id="MobiDB-lite"/>
    </source>
</evidence>
<dbReference type="OrthoDB" id="10403525at2759"/>
<keyword evidence="1" id="KW-0175">Coiled coil</keyword>
<organism evidence="3 4">
    <name type="scientific">Calocera cornea HHB12733</name>
    <dbReference type="NCBI Taxonomy" id="1353952"/>
    <lineage>
        <taxon>Eukaryota</taxon>
        <taxon>Fungi</taxon>
        <taxon>Dikarya</taxon>
        <taxon>Basidiomycota</taxon>
        <taxon>Agaricomycotina</taxon>
        <taxon>Dacrymycetes</taxon>
        <taxon>Dacrymycetales</taxon>
        <taxon>Dacrymycetaceae</taxon>
        <taxon>Calocera</taxon>
    </lineage>
</organism>
<evidence type="ECO:0000256" key="1">
    <source>
        <dbReference type="SAM" id="Coils"/>
    </source>
</evidence>
<gene>
    <name evidence="3" type="ORF">CALCODRAFT_17282</name>
</gene>
<feature type="coiled-coil region" evidence="1">
    <location>
        <begin position="40"/>
        <end position="67"/>
    </location>
</feature>
<proteinExistence type="predicted"/>
<feature type="region of interest" description="Disordered" evidence="2">
    <location>
        <begin position="305"/>
        <end position="328"/>
    </location>
</feature>
<dbReference type="Proteomes" id="UP000076842">
    <property type="component" value="Unassembled WGS sequence"/>
</dbReference>
<dbReference type="InParanoid" id="A0A165E7U3"/>
<evidence type="ECO:0000313" key="4">
    <source>
        <dbReference type="Proteomes" id="UP000076842"/>
    </source>
</evidence>
<protein>
    <submittedName>
        <fullName evidence="3">Uncharacterized protein</fullName>
    </submittedName>
</protein>
<reference evidence="3 4" key="1">
    <citation type="journal article" date="2016" name="Mol. Biol. Evol.">
        <title>Comparative Genomics of Early-Diverging Mushroom-Forming Fungi Provides Insights into the Origins of Lignocellulose Decay Capabilities.</title>
        <authorList>
            <person name="Nagy L.G."/>
            <person name="Riley R."/>
            <person name="Tritt A."/>
            <person name="Adam C."/>
            <person name="Daum C."/>
            <person name="Floudas D."/>
            <person name="Sun H."/>
            <person name="Yadav J.S."/>
            <person name="Pangilinan J."/>
            <person name="Larsson K.H."/>
            <person name="Matsuura K."/>
            <person name="Barry K."/>
            <person name="Labutti K."/>
            <person name="Kuo R."/>
            <person name="Ohm R.A."/>
            <person name="Bhattacharya S.S."/>
            <person name="Shirouzu T."/>
            <person name="Yoshinaga Y."/>
            <person name="Martin F.M."/>
            <person name="Grigoriev I.V."/>
            <person name="Hibbett D.S."/>
        </authorList>
    </citation>
    <scope>NUCLEOTIDE SEQUENCE [LARGE SCALE GENOMIC DNA]</scope>
    <source>
        <strain evidence="3 4">HHB12733</strain>
    </source>
</reference>